<evidence type="ECO:0000313" key="2">
    <source>
        <dbReference type="EMBL" id="GJT28622.1"/>
    </source>
</evidence>
<evidence type="ECO:0008006" key="4">
    <source>
        <dbReference type="Google" id="ProtNLM"/>
    </source>
</evidence>
<dbReference type="PANTHER" id="PTHR11439:SF495">
    <property type="entry name" value="REVERSE TRANSCRIPTASE, RNA-DEPENDENT DNA POLYMERASE-RELATED"/>
    <property type="match status" value="1"/>
</dbReference>
<reference evidence="2" key="2">
    <citation type="submission" date="2022-01" db="EMBL/GenBank/DDBJ databases">
        <authorList>
            <person name="Yamashiro T."/>
            <person name="Shiraishi A."/>
            <person name="Satake H."/>
            <person name="Nakayama K."/>
        </authorList>
    </citation>
    <scope>NUCLEOTIDE SEQUENCE</scope>
</reference>
<dbReference type="CDD" id="cd09272">
    <property type="entry name" value="RNase_HI_RT_Ty1"/>
    <property type="match status" value="1"/>
</dbReference>
<protein>
    <recommendedName>
        <fullName evidence="4">Retrovirus-related Pol polyprotein from transposon TNT 1-94</fullName>
    </recommendedName>
</protein>
<dbReference type="EMBL" id="BQNB010014475">
    <property type="protein sequence ID" value="GJT28622.1"/>
    <property type="molecule type" value="Genomic_DNA"/>
</dbReference>
<sequence length="423" mass="48269">MGLWYPKDSGFELIAYSDANHVGCHDDCKSTSGCIQFMGEKLVSWSSKKQDCTAMSTAKVECVSLSACYAQVIWMRTQLLDYEYCFNKILMYCDSKSAIANSCNLIQHSRTKHINIHYYFIKERIEREFIKSQQRQLQTTDQLVPVNHTQETSIMLCLSHFCIYPSVLHATNVDYSEASSFKRDYAALIWEGLYYSLMHPSISISYPRFTKLTMDYILTTYPYIPKRTNELHHYVANDEVTEAYKVYTTDFQLVVPMTESQPTESSQGTNMTLSAPRSPNPQKQQQGESIAPKKPIIIRISKRKQPDPEIPIPTAAQIDLENLTEAKHLLDEDVNKLVEGEESDANKFADDMLLSQEDPGTTIDPGSYKESPEAKKVAEYVSVDEEVEEEKAEAVLIRRKRKGSLEIRDTPLATPTRSLRIES</sequence>
<dbReference type="PANTHER" id="PTHR11439">
    <property type="entry name" value="GAG-POL-RELATED RETROTRANSPOSON"/>
    <property type="match status" value="1"/>
</dbReference>
<proteinExistence type="predicted"/>
<accession>A0ABQ5CR79</accession>
<dbReference type="Proteomes" id="UP001151760">
    <property type="component" value="Unassembled WGS sequence"/>
</dbReference>
<evidence type="ECO:0000256" key="1">
    <source>
        <dbReference type="SAM" id="MobiDB-lite"/>
    </source>
</evidence>
<evidence type="ECO:0000313" key="3">
    <source>
        <dbReference type="Proteomes" id="UP001151760"/>
    </source>
</evidence>
<organism evidence="2 3">
    <name type="scientific">Tanacetum coccineum</name>
    <dbReference type="NCBI Taxonomy" id="301880"/>
    <lineage>
        <taxon>Eukaryota</taxon>
        <taxon>Viridiplantae</taxon>
        <taxon>Streptophyta</taxon>
        <taxon>Embryophyta</taxon>
        <taxon>Tracheophyta</taxon>
        <taxon>Spermatophyta</taxon>
        <taxon>Magnoliopsida</taxon>
        <taxon>eudicotyledons</taxon>
        <taxon>Gunneridae</taxon>
        <taxon>Pentapetalae</taxon>
        <taxon>asterids</taxon>
        <taxon>campanulids</taxon>
        <taxon>Asterales</taxon>
        <taxon>Asteraceae</taxon>
        <taxon>Asteroideae</taxon>
        <taxon>Anthemideae</taxon>
        <taxon>Anthemidinae</taxon>
        <taxon>Tanacetum</taxon>
    </lineage>
</organism>
<name>A0ABQ5CR79_9ASTR</name>
<feature type="region of interest" description="Disordered" evidence="1">
    <location>
        <begin position="258"/>
        <end position="294"/>
    </location>
</feature>
<reference evidence="2" key="1">
    <citation type="journal article" date="2022" name="Int. J. Mol. Sci.">
        <title>Draft Genome of Tanacetum Coccineum: Genomic Comparison of Closely Related Tanacetum-Family Plants.</title>
        <authorList>
            <person name="Yamashiro T."/>
            <person name="Shiraishi A."/>
            <person name="Nakayama K."/>
            <person name="Satake H."/>
        </authorList>
    </citation>
    <scope>NUCLEOTIDE SEQUENCE</scope>
</reference>
<feature type="compositionally biased region" description="Polar residues" evidence="1">
    <location>
        <begin position="258"/>
        <end position="288"/>
    </location>
</feature>
<gene>
    <name evidence="2" type="ORF">Tco_0908897</name>
</gene>
<keyword evidence="3" id="KW-1185">Reference proteome</keyword>
<comment type="caution">
    <text evidence="2">The sequence shown here is derived from an EMBL/GenBank/DDBJ whole genome shotgun (WGS) entry which is preliminary data.</text>
</comment>